<accession>A0AA38X7Z0</accession>
<dbReference type="EMBL" id="JAPDRK010000010">
    <property type="protein sequence ID" value="KAJ9608537.1"/>
    <property type="molecule type" value="Genomic_DNA"/>
</dbReference>
<reference evidence="7" key="1">
    <citation type="submission" date="2022-10" db="EMBL/GenBank/DDBJ databases">
        <title>Culturing micro-colonial fungi from biological soil crusts in the Mojave desert and describing Neophaeococcomyces mojavensis, and introducing the new genera and species Taxawa tesnikishii.</title>
        <authorList>
            <person name="Kurbessoian T."/>
            <person name="Stajich J.E."/>
        </authorList>
    </citation>
    <scope>NUCLEOTIDE SEQUENCE</scope>
    <source>
        <strain evidence="7">TK_41</strain>
    </source>
</reference>
<keyword evidence="5" id="KW-0804">Transcription</keyword>
<dbReference type="AlphaFoldDB" id="A0AA38X7Z0"/>
<keyword evidence="3" id="KW-0805">Transcription regulation</keyword>
<keyword evidence="6" id="KW-0539">Nucleus</keyword>
<keyword evidence="4" id="KW-0238">DNA-binding</keyword>
<evidence type="ECO:0000256" key="6">
    <source>
        <dbReference type="ARBA" id="ARBA00023242"/>
    </source>
</evidence>
<comment type="caution">
    <text evidence="7">The sequence shown here is derived from an EMBL/GenBank/DDBJ whole genome shotgun (WGS) entry which is preliminary data.</text>
</comment>
<evidence type="ECO:0000256" key="1">
    <source>
        <dbReference type="ARBA" id="ARBA00022723"/>
    </source>
</evidence>
<proteinExistence type="predicted"/>
<evidence type="ECO:0008006" key="9">
    <source>
        <dbReference type="Google" id="ProtNLM"/>
    </source>
</evidence>
<keyword evidence="8" id="KW-1185">Reference proteome</keyword>
<evidence type="ECO:0000256" key="5">
    <source>
        <dbReference type="ARBA" id="ARBA00023163"/>
    </source>
</evidence>
<dbReference type="PANTHER" id="PTHR36206">
    <property type="entry name" value="ASPERCRYPTIN BIOSYNTHESIS CLUSTER-SPECIFIC TRANSCRIPTION REGULATOR ATNN-RELATED"/>
    <property type="match status" value="1"/>
</dbReference>
<dbReference type="InterPro" id="IPR052360">
    <property type="entry name" value="Transcr_Regulatory_Proteins"/>
</dbReference>
<evidence type="ECO:0000313" key="8">
    <source>
        <dbReference type="Proteomes" id="UP001172673"/>
    </source>
</evidence>
<evidence type="ECO:0000256" key="3">
    <source>
        <dbReference type="ARBA" id="ARBA00023015"/>
    </source>
</evidence>
<keyword evidence="2" id="KW-0862">Zinc</keyword>
<dbReference type="Proteomes" id="UP001172673">
    <property type="component" value="Unassembled WGS sequence"/>
</dbReference>
<protein>
    <recommendedName>
        <fullName evidence="9">Transcription factor domain-containing protein</fullName>
    </recommendedName>
</protein>
<organism evidence="7 8">
    <name type="scientific">Cladophialophora chaetospira</name>
    <dbReference type="NCBI Taxonomy" id="386627"/>
    <lineage>
        <taxon>Eukaryota</taxon>
        <taxon>Fungi</taxon>
        <taxon>Dikarya</taxon>
        <taxon>Ascomycota</taxon>
        <taxon>Pezizomycotina</taxon>
        <taxon>Eurotiomycetes</taxon>
        <taxon>Chaetothyriomycetidae</taxon>
        <taxon>Chaetothyriales</taxon>
        <taxon>Herpotrichiellaceae</taxon>
        <taxon>Cladophialophora</taxon>
    </lineage>
</organism>
<dbReference type="GO" id="GO:0046872">
    <property type="term" value="F:metal ion binding"/>
    <property type="evidence" value="ECO:0007669"/>
    <property type="project" value="UniProtKB-KW"/>
</dbReference>
<dbReference type="GO" id="GO:0003677">
    <property type="term" value="F:DNA binding"/>
    <property type="evidence" value="ECO:0007669"/>
    <property type="project" value="UniProtKB-KW"/>
</dbReference>
<dbReference type="PANTHER" id="PTHR36206:SF12">
    <property type="entry name" value="ASPERCRYPTIN BIOSYNTHESIS CLUSTER-SPECIFIC TRANSCRIPTION REGULATOR ATNN-RELATED"/>
    <property type="match status" value="1"/>
</dbReference>
<name>A0AA38X7Z0_9EURO</name>
<evidence type="ECO:0000256" key="2">
    <source>
        <dbReference type="ARBA" id="ARBA00022833"/>
    </source>
</evidence>
<evidence type="ECO:0000256" key="4">
    <source>
        <dbReference type="ARBA" id="ARBA00023125"/>
    </source>
</evidence>
<evidence type="ECO:0000313" key="7">
    <source>
        <dbReference type="EMBL" id="KAJ9608537.1"/>
    </source>
</evidence>
<gene>
    <name evidence="7" type="ORF">H2200_007525</name>
</gene>
<keyword evidence="1" id="KW-0479">Metal-binding</keyword>
<sequence length="659" mass="73746">MDWKQLMSQHGTAILFVDASPAMTSNQKELARADALAHAARISHKKRRKAHDDRKVALAQRTKARREVPASSSLTLPVTFSTNDLPRDSAVEYDFVPHRTHLKPSAAILAQASPDDSVVQYHSPGDLRSSSKSGCEDDPPKVFTGLHNYPTQRPGWTRPELSDFQFFREVFGTSVRNYSDGGFYNIVVPCFAETISGIRQLTLAFASSYRSSFTFNSSGPAVSNMTMLERFGRAIHHLSTESLSIPMEARQASCLLLAQWYLLRSESQSALTCVRMASKLCRMDRTSLMGHRKVSARNSTDPLRDLNYLRSSFATIVGGAVAKSLLSSAIVAGRESELADTGPSSDRLNIYTDAFRWPIKDAHNLLGAIEPWYHMFHQIQANISYNARIDRQSELARVLSTRLEEISAFLQRVQDKEGWMASAASILNLIRLHYSVGVQCCILMCSEMSFDSCTAEFTEMVDIAEKLLAEESTSYKYSPVYIFNLPLWFVSVHCRHPVVRRRAIASLLQYHRNEWGSDSYTAGCIAAEIMYLEERGRHSPHTIRMIAPQTAEDIPEHDRIVLCGFDNVDGQLYLLYICASEIASAKPPSIQRHPFTFPQDSHGIVESHNQKGGIEHLQVLLLTIQRAMPRDAPSGYRLPIYCDGKEVPVICSKVAATDS</sequence>